<dbReference type="AlphaFoldDB" id="A0A9J6C3Q4"/>
<dbReference type="OrthoDB" id="7800476at2759"/>
<dbReference type="Proteomes" id="UP001107558">
    <property type="component" value="Chromosome 2"/>
</dbReference>
<dbReference type="EMBL" id="JADBJN010000002">
    <property type="protein sequence ID" value="KAG5676796.1"/>
    <property type="molecule type" value="Genomic_DNA"/>
</dbReference>
<evidence type="ECO:0000313" key="1">
    <source>
        <dbReference type="EMBL" id="KAG5676796.1"/>
    </source>
</evidence>
<evidence type="ECO:0000313" key="2">
    <source>
        <dbReference type="Proteomes" id="UP001107558"/>
    </source>
</evidence>
<organism evidence="1 2">
    <name type="scientific">Polypedilum vanderplanki</name>
    <name type="common">Sleeping chironomid midge</name>
    <dbReference type="NCBI Taxonomy" id="319348"/>
    <lineage>
        <taxon>Eukaryota</taxon>
        <taxon>Metazoa</taxon>
        <taxon>Ecdysozoa</taxon>
        <taxon>Arthropoda</taxon>
        <taxon>Hexapoda</taxon>
        <taxon>Insecta</taxon>
        <taxon>Pterygota</taxon>
        <taxon>Neoptera</taxon>
        <taxon>Endopterygota</taxon>
        <taxon>Diptera</taxon>
        <taxon>Nematocera</taxon>
        <taxon>Chironomoidea</taxon>
        <taxon>Chironomidae</taxon>
        <taxon>Chironominae</taxon>
        <taxon>Polypedilum</taxon>
        <taxon>Polypedilum</taxon>
    </lineage>
</organism>
<protein>
    <submittedName>
        <fullName evidence="1">Uncharacterized protein</fullName>
    </submittedName>
</protein>
<name>A0A9J6C3Q4_POLVA</name>
<keyword evidence="2" id="KW-1185">Reference proteome</keyword>
<sequence>MNNTESRILFGISGEIVSFPSKLGVNSEQTPIKRPFKDTTNKSSDLHQKAIDNDLQWSAVKIKNTEKKFDKMHYIDELKGFNFPSDKNCFCCGNDRSELCFEKAYAFHHLCDSMYRNYRVPEEQAFDINDKDNLDFLPINCDEYDTSSSTTTFWTNFCKIEEENDDDYYNKDLRNNSSILSIPELIDDSYDSIESSW</sequence>
<proteinExistence type="predicted"/>
<reference evidence="1" key="1">
    <citation type="submission" date="2021-03" db="EMBL/GenBank/DDBJ databases">
        <title>Chromosome level genome of the anhydrobiotic midge Polypedilum vanderplanki.</title>
        <authorList>
            <person name="Yoshida Y."/>
            <person name="Kikawada T."/>
            <person name="Gusev O."/>
        </authorList>
    </citation>
    <scope>NUCLEOTIDE SEQUENCE</scope>
    <source>
        <strain evidence="1">NIAS01</strain>
        <tissue evidence="1">Whole body or cell culture</tissue>
    </source>
</reference>
<gene>
    <name evidence="1" type="ORF">PVAND_006604</name>
</gene>
<accession>A0A9J6C3Q4</accession>
<comment type="caution">
    <text evidence="1">The sequence shown here is derived from an EMBL/GenBank/DDBJ whole genome shotgun (WGS) entry which is preliminary data.</text>
</comment>